<evidence type="ECO:0000256" key="4">
    <source>
        <dbReference type="ARBA" id="ARBA00023136"/>
    </source>
</evidence>
<dbReference type="Pfam" id="PF07690">
    <property type="entry name" value="MFS_1"/>
    <property type="match status" value="1"/>
</dbReference>
<evidence type="ECO:0000256" key="2">
    <source>
        <dbReference type="ARBA" id="ARBA00022692"/>
    </source>
</evidence>
<evidence type="ECO:0000313" key="7">
    <source>
        <dbReference type="EMBL" id="PZO97771.1"/>
    </source>
</evidence>
<feature type="transmembrane region" description="Helical" evidence="5">
    <location>
        <begin position="38"/>
        <end position="59"/>
    </location>
</feature>
<dbReference type="InterPro" id="IPR011701">
    <property type="entry name" value="MFS"/>
</dbReference>
<comment type="caution">
    <text evidence="7">The sequence shown here is derived from an EMBL/GenBank/DDBJ whole genome shotgun (WGS) entry which is preliminary data.</text>
</comment>
<comment type="subcellular location">
    <subcellularLocation>
        <location evidence="1">Cell membrane</location>
        <topology evidence="1">Multi-pass membrane protein</topology>
    </subcellularLocation>
</comment>
<proteinExistence type="predicted"/>
<dbReference type="InterPro" id="IPR036259">
    <property type="entry name" value="MFS_trans_sf"/>
</dbReference>
<keyword evidence="4 5" id="KW-0472">Membrane</keyword>
<feature type="transmembrane region" description="Helical" evidence="5">
    <location>
        <begin position="71"/>
        <end position="91"/>
    </location>
</feature>
<dbReference type="GO" id="GO:0005886">
    <property type="term" value="C:plasma membrane"/>
    <property type="evidence" value="ECO:0007669"/>
    <property type="project" value="UniProtKB-SubCell"/>
</dbReference>
<accession>A0A2W5CS50</accession>
<dbReference type="EMBL" id="QFNY01000367">
    <property type="protein sequence ID" value="PZO97771.1"/>
    <property type="molecule type" value="Genomic_DNA"/>
</dbReference>
<organism evidence="7 8">
    <name type="scientific">Corynebacterium urealyticum</name>
    <dbReference type="NCBI Taxonomy" id="43771"/>
    <lineage>
        <taxon>Bacteria</taxon>
        <taxon>Bacillati</taxon>
        <taxon>Actinomycetota</taxon>
        <taxon>Actinomycetes</taxon>
        <taxon>Mycobacteriales</taxon>
        <taxon>Corynebacteriaceae</taxon>
        <taxon>Corynebacterium</taxon>
    </lineage>
</organism>
<dbReference type="PANTHER" id="PTHR23528:SF1">
    <property type="entry name" value="MAJOR FACILITATOR SUPERFAMILY (MFS) PROFILE DOMAIN-CONTAINING PROTEIN"/>
    <property type="match status" value="1"/>
</dbReference>
<evidence type="ECO:0000256" key="3">
    <source>
        <dbReference type="ARBA" id="ARBA00022989"/>
    </source>
</evidence>
<dbReference type="Proteomes" id="UP000249451">
    <property type="component" value="Unassembled WGS sequence"/>
</dbReference>
<evidence type="ECO:0000313" key="8">
    <source>
        <dbReference type="Proteomes" id="UP000249451"/>
    </source>
</evidence>
<keyword evidence="3 5" id="KW-1133">Transmembrane helix</keyword>
<dbReference type="PROSITE" id="PS50850">
    <property type="entry name" value="MFS"/>
    <property type="match status" value="1"/>
</dbReference>
<dbReference type="PANTHER" id="PTHR23528">
    <property type="match status" value="1"/>
</dbReference>
<dbReference type="InterPro" id="IPR020846">
    <property type="entry name" value="MFS_dom"/>
</dbReference>
<keyword evidence="2 5" id="KW-0812">Transmembrane</keyword>
<feature type="non-terminal residue" evidence="7">
    <location>
        <position position="178"/>
    </location>
</feature>
<reference evidence="7 8" key="1">
    <citation type="submission" date="2017-11" db="EMBL/GenBank/DDBJ databases">
        <title>Infants hospitalized years apart are colonized by the same room-sourced microbial strains.</title>
        <authorList>
            <person name="Brooks B."/>
            <person name="Olm M.R."/>
            <person name="Firek B.A."/>
            <person name="Baker R."/>
            <person name="Thomas B.C."/>
            <person name="Morowitz M.J."/>
            <person name="Banfield J.F."/>
        </authorList>
    </citation>
    <scope>NUCLEOTIDE SEQUENCE [LARGE SCALE GENOMIC DNA]</scope>
    <source>
        <strain evidence="7">S2_012_000_R3_87</strain>
    </source>
</reference>
<feature type="transmembrane region" description="Helical" evidence="5">
    <location>
        <begin position="103"/>
        <end position="122"/>
    </location>
</feature>
<evidence type="ECO:0000259" key="6">
    <source>
        <dbReference type="PROSITE" id="PS50850"/>
    </source>
</evidence>
<name>A0A2W5CS50_9CORY</name>
<evidence type="ECO:0000256" key="5">
    <source>
        <dbReference type="SAM" id="Phobius"/>
    </source>
</evidence>
<dbReference type="AlphaFoldDB" id="A0A2W5CS50"/>
<dbReference type="Gene3D" id="1.20.1250.20">
    <property type="entry name" value="MFS general substrate transporter like domains"/>
    <property type="match status" value="1"/>
</dbReference>
<gene>
    <name evidence="7" type="ORF">DI609_12365</name>
</gene>
<dbReference type="GO" id="GO:0022857">
    <property type="term" value="F:transmembrane transporter activity"/>
    <property type="evidence" value="ECO:0007669"/>
    <property type="project" value="InterPro"/>
</dbReference>
<evidence type="ECO:0000256" key="1">
    <source>
        <dbReference type="ARBA" id="ARBA00004651"/>
    </source>
</evidence>
<feature type="transmembrane region" description="Helical" evidence="5">
    <location>
        <begin position="143"/>
        <end position="162"/>
    </location>
</feature>
<dbReference type="SUPFAM" id="SSF103473">
    <property type="entry name" value="MFS general substrate transporter"/>
    <property type="match status" value="1"/>
</dbReference>
<feature type="domain" description="Major facilitator superfamily (MFS) profile" evidence="6">
    <location>
        <begin position="1"/>
        <end position="178"/>
    </location>
</feature>
<protein>
    <submittedName>
        <fullName evidence="7">MFS transporter</fullName>
    </submittedName>
</protein>
<sequence length="178" mass="18840">MIFPVTVVQSPKQEVSRGWISRFGLMYLGQNIAKERQLALLMTAGGLVSLLASPLAGIFSDRTRSSLGRRTPWIIAGITISSVALGVAGWTATLPGDSRSLGYGLLLAAWMVFQFAIALAVTPTQSIVPDQVTDRQFGTVSGVMGMTYTLGIVLGTALSVALPRPWAYAAVIAVLLTT</sequence>